<dbReference type="PROSITE" id="PS50883">
    <property type="entry name" value="EAL"/>
    <property type="match status" value="1"/>
</dbReference>
<dbReference type="CDD" id="cd01948">
    <property type="entry name" value="EAL"/>
    <property type="match status" value="1"/>
</dbReference>
<dbReference type="CDD" id="cd01949">
    <property type="entry name" value="GGDEF"/>
    <property type="match status" value="1"/>
</dbReference>
<name>A0A318GVM4_9BURK</name>
<dbReference type="EMBL" id="QJJS01000019">
    <property type="protein sequence ID" value="PXW93559.1"/>
    <property type="molecule type" value="Genomic_DNA"/>
</dbReference>
<feature type="domain" description="PAC" evidence="3">
    <location>
        <begin position="202"/>
        <end position="254"/>
    </location>
</feature>
<evidence type="ECO:0000259" key="3">
    <source>
        <dbReference type="PROSITE" id="PS50113"/>
    </source>
</evidence>
<accession>A0A318GVM4</accession>
<dbReference type="Gene3D" id="3.30.70.270">
    <property type="match status" value="1"/>
</dbReference>
<dbReference type="InterPro" id="IPR000700">
    <property type="entry name" value="PAS-assoc_C"/>
</dbReference>
<feature type="domain" description="GGDEF" evidence="5">
    <location>
        <begin position="294"/>
        <end position="432"/>
    </location>
</feature>
<dbReference type="InterPro" id="IPR000014">
    <property type="entry name" value="PAS"/>
</dbReference>
<dbReference type="SUPFAM" id="SSF141868">
    <property type="entry name" value="EAL domain-like"/>
    <property type="match status" value="1"/>
</dbReference>
<dbReference type="PROSITE" id="PS50887">
    <property type="entry name" value="GGDEF"/>
    <property type="match status" value="1"/>
</dbReference>
<dbReference type="AlphaFoldDB" id="A0A318GVM4"/>
<dbReference type="SUPFAM" id="SSF55073">
    <property type="entry name" value="Nucleotide cyclase"/>
    <property type="match status" value="1"/>
</dbReference>
<dbReference type="SMART" id="SM00052">
    <property type="entry name" value="EAL"/>
    <property type="match status" value="1"/>
</dbReference>
<dbReference type="InterPro" id="IPR029787">
    <property type="entry name" value="Nucleotide_cyclase"/>
</dbReference>
<dbReference type="Gene3D" id="3.20.20.450">
    <property type="entry name" value="EAL domain"/>
    <property type="match status" value="1"/>
</dbReference>
<dbReference type="InterPro" id="IPR052155">
    <property type="entry name" value="Biofilm_reg_signaling"/>
</dbReference>
<dbReference type="InterPro" id="IPR035919">
    <property type="entry name" value="EAL_sf"/>
</dbReference>
<feature type="domain" description="EAL" evidence="4">
    <location>
        <begin position="441"/>
        <end position="705"/>
    </location>
</feature>
<feature type="region of interest" description="Disordered" evidence="1">
    <location>
        <begin position="1"/>
        <end position="27"/>
    </location>
</feature>
<evidence type="ECO:0000313" key="6">
    <source>
        <dbReference type="EMBL" id="PXW93559.1"/>
    </source>
</evidence>
<evidence type="ECO:0000259" key="4">
    <source>
        <dbReference type="PROSITE" id="PS50883"/>
    </source>
</evidence>
<reference evidence="6 7" key="1">
    <citation type="submission" date="2018-05" db="EMBL/GenBank/DDBJ databases">
        <title>Genomic Encyclopedia of Type Strains, Phase IV (KMG-IV): sequencing the most valuable type-strain genomes for metagenomic binning, comparative biology and taxonomic classification.</title>
        <authorList>
            <person name="Goeker M."/>
        </authorList>
    </citation>
    <scope>NUCLEOTIDE SEQUENCE [LARGE SCALE GENOMIC DNA]</scope>
    <source>
        <strain evidence="6 7">DSM 566</strain>
    </source>
</reference>
<evidence type="ECO:0000259" key="5">
    <source>
        <dbReference type="PROSITE" id="PS50887"/>
    </source>
</evidence>
<dbReference type="PROSITE" id="PS50113">
    <property type="entry name" value="PAC"/>
    <property type="match status" value="1"/>
</dbReference>
<dbReference type="InterPro" id="IPR043128">
    <property type="entry name" value="Rev_trsase/Diguanyl_cyclase"/>
</dbReference>
<dbReference type="Pfam" id="PF00563">
    <property type="entry name" value="EAL"/>
    <property type="match status" value="1"/>
</dbReference>
<sequence length="712" mass="77015">MAFQQYFRPRRRVDTPRSGPSMAPADLGIPAAEPRSGWPRLLPGGVLWSGAALAAGQAWRTLAQPPAGRSAVVLAWGGVALVLATAVLFSRTLKARWRAEAEAGRAQETISLLLRDFETQSDAWTWATDRSGVLMHAARRMARELGYGSAESLLGQRLVDLLHIGAGGPSLARRLGFQTRADLPREDLDELERRLSICQSFRGVDVQVPVPGRRSPCWVISGLPVFDASGEHVGWRGLVRDVTTLREQSRELHRLAHTDSLTGLANRHVFQQRLGAAASALSASARVDAQSESSPLSVYLLDLDNFKTVNDKFGHLVGDQLLREVGRRLAAALHDRAAGDVELLARLGGDEFALLVDRPMNVFEREALAADLLGALQTPWVTPELCIEVRASLGLSAWVNADTGAIDLLQQADMALYEAKAAGRDSVRAFDAAMGERVARRSLTIQDLGQALAAAPVGPSWLRARGPAPALQVHYQPQFDVSSRELTGFEALVRWTHPQRGPISPADFIPVAEETGLIVPLGAWVLMQACLEATRWPAHLKLAVNLSAVQLGSRDLVRTVADALERSRLPPGRLELEITETALMNDPEAVGGLLQALHRLGVRLGLDDFGTGHSSLACLRRYPIDTLKIDRSFVQALSDGPQADMILRTIVQLGHGLGMKTLAEGVETAAQFATLQRHGCSQVQGHHFGAAMTADQVLVLLAPSAAVPEFEL</sequence>
<keyword evidence="2" id="KW-1133">Transmembrane helix</keyword>
<dbReference type="Gene3D" id="3.30.450.20">
    <property type="entry name" value="PAS domain"/>
    <property type="match status" value="1"/>
</dbReference>
<dbReference type="Proteomes" id="UP000247811">
    <property type="component" value="Unassembled WGS sequence"/>
</dbReference>
<dbReference type="PANTHER" id="PTHR44757">
    <property type="entry name" value="DIGUANYLATE CYCLASE DGCP"/>
    <property type="match status" value="1"/>
</dbReference>
<dbReference type="InterPro" id="IPR001633">
    <property type="entry name" value="EAL_dom"/>
</dbReference>
<keyword evidence="7" id="KW-1185">Reference proteome</keyword>
<proteinExistence type="predicted"/>
<protein>
    <submittedName>
        <fullName evidence="6">Diguanylate cyclase (GGDEF)-like protein</fullName>
    </submittedName>
</protein>
<dbReference type="SMART" id="SM00267">
    <property type="entry name" value="GGDEF"/>
    <property type="match status" value="1"/>
</dbReference>
<feature type="transmembrane region" description="Helical" evidence="2">
    <location>
        <begin position="71"/>
        <end position="89"/>
    </location>
</feature>
<dbReference type="InterPro" id="IPR000160">
    <property type="entry name" value="GGDEF_dom"/>
</dbReference>
<dbReference type="CDD" id="cd00130">
    <property type="entry name" value="PAS"/>
    <property type="match status" value="1"/>
</dbReference>
<organism evidence="6 7">
    <name type="scientific">Sphaerotilus hippei</name>
    <dbReference type="NCBI Taxonomy" id="744406"/>
    <lineage>
        <taxon>Bacteria</taxon>
        <taxon>Pseudomonadati</taxon>
        <taxon>Pseudomonadota</taxon>
        <taxon>Betaproteobacteria</taxon>
        <taxon>Burkholderiales</taxon>
        <taxon>Sphaerotilaceae</taxon>
        <taxon>Sphaerotilus</taxon>
    </lineage>
</organism>
<dbReference type="RefSeq" id="WP_170130787.1">
    <property type="nucleotide sequence ID" value="NZ_QJJS01000019.1"/>
</dbReference>
<dbReference type="PANTHER" id="PTHR44757:SF2">
    <property type="entry name" value="BIOFILM ARCHITECTURE MAINTENANCE PROTEIN MBAA"/>
    <property type="match status" value="1"/>
</dbReference>
<comment type="caution">
    <text evidence="6">The sequence shown here is derived from an EMBL/GenBank/DDBJ whole genome shotgun (WGS) entry which is preliminary data.</text>
</comment>
<evidence type="ECO:0000256" key="2">
    <source>
        <dbReference type="SAM" id="Phobius"/>
    </source>
</evidence>
<keyword evidence="2" id="KW-0472">Membrane</keyword>
<gene>
    <name evidence="6" type="ORF">C7444_11970</name>
</gene>
<dbReference type="SUPFAM" id="SSF55785">
    <property type="entry name" value="PYP-like sensor domain (PAS domain)"/>
    <property type="match status" value="1"/>
</dbReference>
<dbReference type="InterPro" id="IPR035965">
    <property type="entry name" value="PAS-like_dom_sf"/>
</dbReference>
<dbReference type="NCBIfam" id="TIGR00254">
    <property type="entry name" value="GGDEF"/>
    <property type="match status" value="1"/>
</dbReference>
<keyword evidence="2" id="KW-0812">Transmembrane</keyword>
<dbReference type="Pfam" id="PF00990">
    <property type="entry name" value="GGDEF"/>
    <property type="match status" value="1"/>
</dbReference>
<evidence type="ECO:0000256" key="1">
    <source>
        <dbReference type="SAM" id="MobiDB-lite"/>
    </source>
</evidence>
<evidence type="ECO:0000313" key="7">
    <source>
        <dbReference type="Proteomes" id="UP000247811"/>
    </source>
</evidence>